<keyword evidence="4 8" id="KW-0819">tRNA processing</keyword>
<dbReference type="CDD" id="cd01992">
    <property type="entry name" value="TilS_N"/>
    <property type="match status" value="1"/>
</dbReference>
<dbReference type="SUPFAM" id="SSF56037">
    <property type="entry name" value="PheT/TilS domain"/>
    <property type="match status" value="1"/>
</dbReference>
<dbReference type="PANTHER" id="PTHR43033">
    <property type="entry name" value="TRNA(ILE)-LYSIDINE SYNTHASE-RELATED"/>
    <property type="match status" value="1"/>
</dbReference>
<comment type="similarity">
    <text evidence="8">Belongs to the tRNA(Ile)-lysidine synthase family.</text>
</comment>
<evidence type="ECO:0000256" key="8">
    <source>
        <dbReference type="HAMAP-Rule" id="MF_01161"/>
    </source>
</evidence>
<comment type="catalytic activity">
    <reaction evidence="7 8">
        <text>cytidine(34) in tRNA(Ile2) + L-lysine + ATP = lysidine(34) in tRNA(Ile2) + AMP + diphosphate + H(+)</text>
        <dbReference type="Rhea" id="RHEA:43744"/>
        <dbReference type="Rhea" id="RHEA-COMP:10625"/>
        <dbReference type="Rhea" id="RHEA-COMP:10670"/>
        <dbReference type="ChEBI" id="CHEBI:15378"/>
        <dbReference type="ChEBI" id="CHEBI:30616"/>
        <dbReference type="ChEBI" id="CHEBI:32551"/>
        <dbReference type="ChEBI" id="CHEBI:33019"/>
        <dbReference type="ChEBI" id="CHEBI:82748"/>
        <dbReference type="ChEBI" id="CHEBI:83665"/>
        <dbReference type="ChEBI" id="CHEBI:456215"/>
        <dbReference type="EC" id="6.3.4.19"/>
    </reaction>
</comment>
<dbReference type="InterPro" id="IPR012796">
    <property type="entry name" value="Lysidine-tRNA-synth_C"/>
</dbReference>
<dbReference type="SUPFAM" id="SSF52402">
    <property type="entry name" value="Adenine nucleotide alpha hydrolases-like"/>
    <property type="match status" value="1"/>
</dbReference>
<evidence type="ECO:0000256" key="5">
    <source>
        <dbReference type="ARBA" id="ARBA00022741"/>
    </source>
</evidence>
<dbReference type="AlphaFoldDB" id="A0A8J2UBP3"/>
<dbReference type="Pfam" id="PF11734">
    <property type="entry name" value="TilS_C"/>
    <property type="match status" value="1"/>
</dbReference>
<sequence length="445" mass="50811">MDLLQGFTENIAKERLFAAGDRLLLAVSGGLDSVALTELCHRCGFDFLIVHCNFQLRGAESMRDEEFVKQMGTRYGREVVAGRFDTAEYAAMNKVSIQVAARELRYRWFEQFIKAGRARWIVTAHHLDDNIETMLMNFFKGTGIAGLRGMVPRQGNIVRPLLFAKKDELRAFAVEAGLQWVEDSSNESDKYTRNFFRHQLIPLVEQAYPGALARLSDNLDRMREAEALYRQSVEGWKKKLVEYRGNEVHIPVEKLRKAEPLATIVFEVIEPFGFTPQQVEGVVGLLDSASGRYIRSRTHRILKNRNFLIITPLLESEAAHILIEEGREAVDYPEGVLQLQRVPAANAGVLDQGPGVALLDAGLITFPLLLRRWRPGDYFYPLGLRKKKKVARFLIDNKVSLAAKEKVWVLEMDKKIIWIVGMRIDDRWKLGPRTQTVLRLTAMRQ</sequence>
<accession>A0A8J2UBP3</accession>
<evidence type="ECO:0000256" key="4">
    <source>
        <dbReference type="ARBA" id="ARBA00022694"/>
    </source>
</evidence>
<evidence type="ECO:0000259" key="9">
    <source>
        <dbReference type="SMART" id="SM00977"/>
    </source>
</evidence>
<keyword evidence="5 8" id="KW-0547">Nucleotide-binding</keyword>
<evidence type="ECO:0000256" key="2">
    <source>
        <dbReference type="ARBA" id="ARBA00022490"/>
    </source>
</evidence>
<evidence type="ECO:0000313" key="10">
    <source>
        <dbReference type="EMBL" id="GGA94251.1"/>
    </source>
</evidence>
<protein>
    <recommendedName>
        <fullName evidence="8">tRNA(Ile)-lysidine synthase</fullName>
        <ecNumber evidence="8">6.3.4.19</ecNumber>
    </recommendedName>
    <alternativeName>
        <fullName evidence="8">tRNA(Ile)-2-lysyl-cytidine synthase</fullName>
    </alternativeName>
    <alternativeName>
        <fullName evidence="8">tRNA(Ile)-lysidine synthetase</fullName>
    </alternativeName>
</protein>
<evidence type="ECO:0000256" key="1">
    <source>
        <dbReference type="ARBA" id="ARBA00004496"/>
    </source>
</evidence>
<keyword evidence="3 8" id="KW-0436">Ligase</keyword>
<comment type="domain">
    <text evidence="8">The N-terminal region contains the highly conserved SGGXDS motif, predicted to be a P-loop motif involved in ATP binding.</text>
</comment>
<dbReference type="GO" id="GO:0005737">
    <property type="term" value="C:cytoplasm"/>
    <property type="evidence" value="ECO:0007669"/>
    <property type="project" value="UniProtKB-SubCell"/>
</dbReference>
<feature type="domain" description="Lysidine-tRNA(Ile) synthetase C-terminal" evidence="9">
    <location>
        <begin position="368"/>
        <end position="440"/>
    </location>
</feature>
<dbReference type="Pfam" id="PF01171">
    <property type="entry name" value="ATP_bind_3"/>
    <property type="match status" value="1"/>
</dbReference>
<keyword evidence="2 8" id="KW-0963">Cytoplasm</keyword>
<dbReference type="EC" id="6.3.4.19" evidence="8"/>
<dbReference type="Gene3D" id="3.40.50.620">
    <property type="entry name" value="HUPs"/>
    <property type="match status" value="1"/>
</dbReference>
<gene>
    <name evidence="8 10" type="primary">tilS</name>
    <name evidence="10" type="ORF">GCM10011511_16950</name>
</gene>
<comment type="subcellular location">
    <subcellularLocation>
        <location evidence="1 8">Cytoplasm</location>
    </subcellularLocation>
</comment>
<evidence type="ECO:0000256" key="6">
    <source>
        <dbReference type="ARBA" id="ARBA00022840"/>
    </source>
</evidence>
<name>A0A8J2UBP3_9BACT</name>
<dbReference type="NCBIfam" id="TIGR02433">
    <property type="entry name" value="lysidine_TilS_C"/>
    <property type="match status" value="1"/>
</dbReference>
<dbReference type="InterPro" id="IPR012795">
    <property type="entry name" value="tRNA_Ile_lys_synt_N"/>
</dbReference>
<dbReference type="GO" id="GO:0006400">
    <property type="term" value="P:tRNA modification"/>
    <property type="evidence" value="ECO:0007669"/>
    <property type="project" value="UniProtKB-UniRule"/>
</dbReference>
<dbReference type="GO" id="GO:0005524">
    <property type="term" value="F:ATP binding"/>
    <property type="evidence" value="ECO:0007669"/>
    <property type="project" value="UniProtKB-UniRule"/>
</dbReference>
<organism evidence="10 11">
    <name type="scientific">Puia dinghuensis</name>
    <dbReference type="NCBI Taxonomy" id="1792502"/>
    <lineage>
        <taxon>Bacteria</taxon>
        <taxon>Pseudomonadati</taxon>
        <taxon>Bacteroidota</taxon>
        <taxon>Chitinophagia</taxon>
        <taxon>Chitinophagales</taxon>
        <taxon>Chitinophagaceae</taxon>
        <taxon>Puia</taxon>
    </lineage>
</organism>
<dbReference type="InterPro" id="IPR012094">
    <property type="entry name" value="tRNA_Ile_lys_synt"/>
</dbReference>
<dbReference type="Proteomes" id="UP000607559">
    <property type="component" value="Unassembled WGS sequence"/>
</dbReference>
<dbReference type="EMBL" id="BMJC01000002">
    <property type="protein sequence ID" value="GGA94251.1"/>
    <property type="molecule type" value="Genomic_DNA"/>
</dbReference>
<proteinExistence type="inferred from homology"/>
<evidence type="ECO:0000256" key="3">
    <source>
        <dbReference type="ARBA" id="ARBA00022598"/>
    </source>
</evidence>
<reference evidence="10" key="1">
    <citation type="journal article" date="2014" name="Int. J. Syst. Evol. Microbiol.">
        <title>Complete genome sequence of Corynebacterium casei LMG S-19264T (=DSM 44701T), isolated from a smear-ripened cheese.</title>
        <authorList>
            <consortium name="US DOE Joint Genome Institute (JGI-PGF)"/>
            <person name="Walter F."/>
            <person name="Albersmeier A."/>
            <person name="Kalinowski J."/>
            <person name="Ruckert C."/>
        </authorList>
    </citation>
    <scope>NUCLEOTIDE SEQUENCE</scope>
    <source>
        <strain evidence="10">CGMCC 1.15448</strain>
    </source>
</reference>
<dbReference type="HAMAP" id="MF_01161">
    <property type="entry name" value="tRNA_Ile_lys_synt"/>
    <property type="match status" value="1"/>
</dbReference>
<dbReference type="PANTHER" id="PTHR43033:SF1">
    <property type="entry name" value="TRNA(ILE)-LYSIDINE SYNTHASE-RELATED"/>
    <property type="match status" value="1"/>
</dbReference>
<dbReference type="NCBIfam" id="TIGR02432">
    <property type="entry name" value="lysidine_TilS_N"/>
    <property type="match status" value="1"/>
</dbReference>
<comment type="function">
    <text evidence="8">Ligates lysine onto the cytidine present at position 34 of the AUA codon-specific tRNA(Ile) that contains the anticodon CAU, in an ATP-dependent manner. Cytidine is converted to lysidine, thus changing the amino acid specificity of the tRNA from methionine to isoleucine.</text>
</comment>
<dbReference type="GO" id="GO:0032267">
    <property type="term" value="F:tRNA(Ile)-lysidine synthase activity"/>
    <property type="evidence" value="ECO:0007669"/>
    <property type="project" value="UniProtKB-EC"/>
</dbReference>
<dbReference type="InterPro" id="IPR011063">
    <property type="entry name" value="TilS/TtcA_N"/>
</dbReference>
<dbReference type="InterPro" id="IPR014729">
    <property type="entry name" value="Rossmann-like_a/b/a_fold"/>
</dbReference>
<evidence type="ECO:0000256" key="7">
    <source>
        <dbReference type="ARBA" id="ARBA00048539"/>
    </source>
</evidence>
<dbReference type="RefSeq" id="WP_188930596.1">
    <property type="nucleotide sequence ID" value="NZ_BMJC01000002.1"/>
</dbReference>
<dbReference type="SMART" id="SM00977">
    <property type="entry name" value="TilS_C"/>
    <property type="match status" value="1"/>
</dbReference>
<keyword evidence="6 8" id="KW-0067">ATP-binding</keyword>
<feature type="binding site" evidence="8">
    <location>
        <begin position="28"/>
        <end position="33"/>
    </location>
    <ligand>
        <name>ATP</name>
        <dbReference type="ChEBI" id="CHEBI:30616"/>
    </ligand>
</feature>
<keyword evidence="11" id="KW-1185">Reference proteome</keyword>
<evidence type="ECO:0000313" key="11">
    <source>
        <dbReference type="Proteomes" id="UP000607559"/>
    </source>
</evidence>
<comment type="caution">
    <text evidence="10">The sequence shown here is derived from an EMBL/GenBank/DDBJ whole genome shotgun (WGS) entry which is preliminary data.</text>
</comment>
<reference evidence="10" key="2">
    <citation type="submission" date="2020-09" db="EMBL/GenBank/DDBJ databases">
        <authorList>
            <person name="Sun Q."/>
            <person name="Zhou Y."/>
        </authorList>
    </citation>
    <scope>NUCLEOTIDE SEQUENCE</scope>
    <source>
        <strain evidence="10">CGMCC 1.15448</strain>
    </source>
</reference>